<evidence type="ECO:0000256" key="1">
    <source>
        <dbReference type="SAM" id="Phobius"/>
    </source>
</evidence>
<keyword evidence="3" id="KW-1185">Reference proteome</keyword>
<reference evidence="2 3" key="1">
    <citation type="journal article" date="2017" name="Gigascience">
        <title>Genome sequence of the small brown planthopper, Laodelphax striatellus.</title>
        <authorList>
            <person name="Zhu J."/>
            <person name="Jiang F."/>
            <person name="Wang X."/>
            <person name="Yang P."/>
            <person name="Bao Y."/>
            <person name="Zhao W."/>
            <person name="Wang W."/>
            <person name="Lu H."/>
            <person name="Wang Q."/>
            <person name="Cui N."/>
            <person name="Li J."/>
            <person name="Chen X."/>
            <person name="Luo L."/>
            <person name="Yu J."/>
            <person name="Kang L."/>
            <person name="Cui F."/>
        </authorList>
    </citation>
    <scope>NUCLEOTIDE SEQUENCE [LARGE SCALE GENOMIC DNA]</scope>
    <source>
        <strain evidence="2">Lst14</strain>
    </source>
</reference>
<proteinExistence type="predicted"/>
<keyword evidence="1" id="KW-1133">Transmembrane helix</keyword>
<dbReference type="AlphaFoldDB" id="A0A482WW70"/>
<accession>A0A482WW70</accession>
<dbReference type="SMR" id="A0A482WW70"/>
<sequence>MKSCSANKRVVKDNERNNVQKGQGRRLGGWTFYVNGGCSAPYRVRFFSRVIRSMLSVEIAALSVVAFLLLLLLLLLLLIFLLWTLLASVVNGVCSEKAVFGYPAHLFRLVSLSQPFSLNLTFSTPFGKHLSREVLGHSYVHI</sequence>
<organism evidence="2 3">
    <name type="scientific">Laodelphax striatellus</name>
    <name type="common">Small brown planthopper</name>
    <name type="synonym">Delphax striatella</name>
    <dbReference type="NCBI Taxonomy" id="195883"/>
    <lineage>
        <taxon>Eukaryota</taxon>
        <taxon>Metazoa</taxon>
        <taxon>Ecdysozoa</taxon>
        <taxon>Arthropoda</taxon>
        <taxon>Hexapoda</taxon>
        <taxon>Insecta</taxon>
        <taxon>Pterygota</taxon>
        <taxon>Neoptera</taxon>
        <taxon>Paraneoptera</taxon>
        <taxon>Hemiptera</taxon>
        <taxon>Auchenorrhyncha</taxon>
        <taxon>Fulgoroidea</taxon>
        <taxon>Delphacidae</taxon>
        <taxon>Criomorphinae</taxon>
        <taxon>Laodelphax</taxon>
    </lineage>
</organism>
<dbReference type="Proteomes" id="UP000291343">
    <property type="component" value="Unassembled WGS sequence"/>
</dbReference>
<gene>
    <name evidence="2" type="ORF">LSTR_LSTR005642</name>
</gene>
<feature type="transmembrane region" description="Helical" evidence="1">
    <location>
        <begin position="59"/>
        <end position="86"/>
    </location>
</feature>
<evidence type="ECO:0000313" key="2">
    <source>
        <dbReference type="EMBL" id="RZF37310.1"/>
    </source>
</evidence>
<dbReference type="EMBL" id="QKKF02024710">
    <property type="protein sequence ID" value="RZF37310.1"/>
    <property type="molecule type" value="Genomic_DNA"/>
</dbReference>
<protein>
    <submittedName>
        <fullName evidence="2">Uncharacterized protein</fullName>
    </submittedName>
</protein>
<comment type="caution">
    <text evidence="2">The sequence shown here is derived from an EMBL/GenBank/DDBJ whole genome shotgun (WGS) entry which is preliminary data.</text>
</comment>
<name>A0A482WW70_LAOST</name>
<dbReference type="InParanoid" id="A0A482WW70"/>
<evidence type="ECO:0000313" key="3">
    <source>
        <dbReference type="Proteomes" id="UP000291343"/>
    </source>
</evidence>
<keyword evidence="1" id="KW-0812">Transmembrane</keyword>
<keyword evidence="1" id="KW-0472">Membrane</keyword>